<dbReference type="Proteomes" id="UP000051587">
    <property type="component" value="Unassembled WGS sequence"/>
</dbReference>
<sequence>MKLRSDIAMMTALSLPERAGETVPEWIHILPKGGEPIATHKGDGPYRYARASELIAASMGRKQRVIVDVNHSTFLSGARGGDAPAVGYITDMEARDDGIWAKVDWTSKGQSLMSDRAYWGVSPVFRHTKAGDITTILNVSLTNEPNLRGLTALNQESEMDFIARLAEILGLAAGATEDAVADAVTTMHSELQEARDSQTDEGAAELVSQMSEIAVALGLPEASEAADVLKAAKTTGDDGKAFIALQSELKDVTTQMNELRTEAVNTKAAAFVDGAIKEGRVGVSVQRDRLIAMHTENPARTEDLIKAMPIIEPGRTIPLVPPKNTDGSIALNSEQQTIAAQLGIASDAFSKALGEDQKEA</sequence>
<keyword evidence="1" id="KW-0175">Coiled coil</keyword>
<dbReference type="PIRSF" id="PIRSF016624">
    <property type="entry name" value="Mu_prophg_I"/>
    <property type="match status" value="1"/>
</dbReference>
<evidence type="ECO:0000313" key="3">
    <source>
        <dbReference type="Proteomes" id="UP000051587"/>
    </source>
</evidence>
<protein>
    <submittedName>
        <fullName evidence="2">Mu-like prophage I protein</fullName>
    </submittedName>
</protein>
<dbReference type="AlphaFoldDB" id="A0A0P1FJL4"/>
<name>A0A0P1FJL4_THAGE</name>
<organism evidence="2 3">
    <name type="scientific">Thalassovita gelatinovora</name>
    <name type="common">Thalassobius gelatinovorus</name>
    <dbReference type="NCBI Taxonomy" id="53501"/>
    <lineage>
        <taxon>Bacteria</taxon>
        <taxon>Pseudomonadati</taxon>
        <taxon>Pseudomonadota</taxon>
        <taxon>Alphaproteobacteria</taxon>
        <taxon>Rhodobacterales</taxon>
        <taxon>Roseobacteraceae</taxon>
        <taxon>Thalassovita</taxon>
    </lineage>
</organism>
<dbReference type="OrthoDB" id="7306769at2"/>
<dbReference type="InterPro" id="IPR012106">
    <property type="entry name" value="Phage_Mu_Gp1"/>
</dbReference>
<dbReference type="RefSeq" id="WP_058264014.1">
    <property type="nucleotide sequence ID" value="NZ_CP051181.1"/>
</dbReference>
<evidence type="ECO:0000256" key="1">
    <source>
        <dbReference type="SAM" id="Coils"/>
    </source>
</evidence>
<feature type="coiled-coil region" evidence="1">
    <location>
        <begin position="242"/>
        <end position="269"/>
    </location>
</feature>
<keyword evidence="3" id="KW-1185">Reference proteome</keyword>
<dbReference type="Pfam" id="PF10123">
    <property type="entry name" value="Mu-like_Pro"/>
    <property type="match status" value="1"/>
</dbReference>
<evidence type="ECO:0000313" key="2">
    <source>
        <dbReference type="EMBL" id="CUH67987.1"/>
    </source>
</evidence>
<gene>
    <name evidence="2" type="ORF">TG4357_03324</name>
</gene>
<dbReference type="EMBL" id="CYSA01000027">
    <property type="protein sequence ID" value="CUH67987.1"/>
    <property type="molecule type" value="Genomic_DNA"/>
</dbReference>
<reference evidence="2 3" key="1">
    <citation type="submission" date="2015-09" db="EMBL/GenBank/DDBJ databases">
        <authorList>
            <consortium name="Swine Surveillance"/>
        </authorList>
    </citation>
    <scope>NUCLEOTIDE SEQUENCE [LARGE SCALE GENOMIC DNA]</scope>
    <source>
        <strain evidence="2 3">CECT 4357</strain>
    </source>
</reference>
<dbReference type="STRING" id="53501.SAMN04488043_104195"/>
<proteinExistence type="predicted"/>
<accession>A0A0P1FJL4</accession>